<keyword evidence="2" id="KW-1185">Reference proteome</keyword>
<evidence type="ECO:0000313" key="2">
    <source>
        <dbReference type="Proteomes" id="UP000275368"/>
    </source>
</evidence>
<accession>A0A3G9JAA2</accession>
<dbReference type="EMBL" id="AP019308">
    <property type="protein sequence ID" value="BBH20204.1"/>
    <property type="molecule type" value="Genomic_DNA"/>
</dbReference>
<dbReference type="KEGG" id="pbk:Back11_15490"/>
<proteinExistence type="predicted"/>
<gene>
    <name evidence="1" type="ORF">Back11_15490</name>
</gene>
<dbReference type="AlphaFoldDB" id="A0A3G9JAA2"/>
<name>A0A3G9JAA2_9BACL</name>
<sequence length="95" mass="10662">MSSLKALVAAFRANGWIDNNGIANSLTKKLEHGNLQAFLNEVKAQNGKHINAEAAGYLLRDAQLLLNILRKIRDVKEREHDIFHHNRLGSYETGV</sequence>
<organism evidence="1 2">
    <name type="scientific">Paenibacillus baekrokdamisoli</name>
    <dbReference type="NCBI Taxonomy" id="1712516"/>
    <lineage>
        <taxon>Bacteria</taxon>
        <taxon>Bacillati</taxon>
        <taxon>Bacillota</taxon>
        <taxon>Bacilli</taxon>
        <taxon>Bacillales</taxon>
        <taxon>Paenibacillaceae</taxon>
        <taxon>Paenibacillus</taxon>
    </lineage>
</organism>
<reference evidence="1 2" key="1">
    <citation type="submission" date="2018-11" db="EMBL/GenBank/DDBJ databases">
        <title>Complete genome sequence of Paenibacillus baekrokdamisoli strain KCTC 33723.</title>
        <authorList>
            <person name="Kang S.W."/>
            <person name="Lee K.C."/>
            <person name="Kim K.K."/>
            <person name="Kim J.S."/>
            <person name="Kim D.S."/>
            <person name="Ko S.H."/>
            <person name="Yang S.H."/>
            <person name="Lee J.S."/>
        </authorList>
    </citation>
    <scope>NUCLEOTIDE SEQUENCE [LARGE SCALE GENOMIC DNA]</scope>
    <source>
        <strain evidence="1 2">KCTC 33723</strain>
    </source>
</reference>
<evidence type="ECO:0000313" key="1">
    <source>
        <dbReference type="EMBL" id="BBH20204.1"/>
    </source>
</evidence>
<dbReference type="Proteomes" id="UP000275368">
    <property type="component" value="Chromosome"/>
</dbReference>
<protein>
    <submittedName>
        <fullName evidence="1">Uncharacterized protein</fullName>
    </submittedName>
</protein>